<evidence type="ECO:0000256" key="2">
    <source>
        <dbReference type="PROSITE-ProRule" id="PRU00169"/>
    </source>
</evidence>
<dbReference type="OrthoDB" id="1706569at2"/>
<reference evidence="4 5" key="1">
    <citation type="submission" date="2016-11" db="EMBL/GenBank/DDBJ databases">
        <authorList>
            <person name="Jaros S."/>
            <person name="Januszkiewicz K."/>
            <person name="Wedrychowicz H."/>
        </authorList>
    </citation>
    <scope>NUCLEOTIDE SEQUENCE [LARGE SCALE GENOMIC DNA]</scope>
    <source>
        <strain evidence="4 5">HD4</strain>
    </source>
</reference>
<dbReference type="Proteomes" id="UP000184263">
    <property type="component" value="Unassembled WGS sequence"/>
</dbReference>
<dbReference type="SUPFAM" id="SSF52172">
    <property type="entry name" value="CheY-like"/>
    <property type="match status" value="1"/>
</dbReference>
<evidence type="ECO:0000256" key="1">
    <source>
        <dbReference type="ARBA" id="ARBA00022553"/>
    </source>
</evidence>
<dbReference type="GO" id="GO:0000160">
    <property type="term" value="P:phosphorelay signal transduction system"/>
    <property type="evidence" value="ECO:0007669"/>
    <property type="project" value="InterPro"/>
</dbReference>
<gene>
    <name evidence="4" type="ORF">SAMN05216582_10334</name>
</gene>
<sequence length="268" mass="29980">MKNEILIFSQGTSFILGSIEGLLKKENLEVRYSKLEMEHIAGITKEQTLLVLFYANEQVKDDIQVLSCLADKCDKEGIFFCVIGYPDELEVVERQVDMASIAAEFSRPFEVPDVARQIADLALKRSALKTGSALRQASPVEAKHHLLLCDDDVMFLKMVQQWLGDKYQVTAVKTGMMAVSIAAKSQPELILLDYDMPVMPGTQVLEELRKEEKTAGIPVVFLTGHSDRASVMDAMHLKPQGYLLKSVTREDLVALLEHFFASGQWKNG</sequence>
<proteinExistence type="predicted"/>
<evidence type="ECO:0000313" key="5">
    <source>
        <dbReference type="Proteomes" id="UP000184263"/>
    </source>
</evidence>
<keyword evidence="1 2" id="KW-0597">Phosphoprotein</keyword>
<dbReference type="Pfam" id="PF00072">
    <property type="entry name" value="Response_reg"/>
    <property type="match status" value="1"/>
</dbReference>
<dbReference type="PANTHER" id="PTHR44591:SF3">
    <property type="entry name" value="RESPONSE REGULATORY DOMAIN-CONTAINING PROTEIN"/>
    <property type="match status" value="1"/>
</dbReference>
<feature type="modified residue" description="4-aspartylphosphate" evidence="2">
    <location>
        <position position="193"/>
    </location>
</feature>
<dbReference type="InterPro" id="IPR011006">
    <property type="entry name" value="CheY-like_superfamily"/>
</dbReference>
<dbReference type="PANTHER" id="PTHR44591">
    <property type="entry name" value="STRESS RESPONSE REGULATOR PROTEIN 1"/>
    <property type="match status" value="1"/>
</dbReference>
<dbReference type="AlphaFoldDB" id="A0A1M6S000"/>
<dbReference type="EMBL" id="FRBC01000003">
    <property type="protein sequence ID" value="SHK37918.1"/>
    <property type="molecule type" value="Genomic_DNA"/>
</dbReference>
<dbReference type="InterPro" id="IPR050595">
    <property type="entry name" value="Bact_response_regulator"/>
</dbReference>
<evidence type="ECO:0000313" key="4">
    <source>
        <dbReference type="EMBL" id="SHK37918.1"/>
    </source>
</evidence>
<dbReference type="InterPro" id="IPR001789">
    <property type="entry name" value="Sig_transdc_resp-reg_receiver"/>
</dbReference>
<organism evidence="4 5">
    <name type="scientific">Selenomonas ruminantium</name>
    <dbReference type="NCBI Taxonomy" id="971"/>
    <lineage>
        <taxon>Bacteria</taxon>
        <taxon>Bacillati</taxon>
        <taxon>Bacillota</taxon>
        <taxon>Negativicutes</taxon>
        <taxon>Selenomonadales</taxon>
        <taxon>Selenomonadaceae</taxon>
        <taxon>Selenomonas</taxon>
    </lineage>
</organism>
<name>A0A1M6S000_SELRU</name>
<evidence type="ECO:0000259" key="3">
    <source>
        <dbReference type="PROSITE" id="PS50110"/>
    </source>
</evidence>
<dbReference type="SMART" id="SM00448">
    <property type="entry name" value="REC"/>
    <property type="match status" value="1"/>
</dbReference>
<protein>
    <submittedName>
        <fullName evidence="4">Response regulator receiver domain-containing protein</fullName>
    </submittedName>
</protein>
<dbReference type="PROSITE" id="PS50110">
    <property type="entry name" value="RESPONSE_REGULATORY"/>
    <property type="match status" value="1"/>
</dbReference>
<dbReference type="Gene3D" id="3.40.50.2300">
    <property type="match status" value="1"/>
</dbReference>
<dbReference type="RefSeq" id="WP_073088171.1">
    <property type="nucleotide sequence ID" value="NZ_FRBC01000003.1"/>
</dbReference>
<feature type="domain" description="Response regulatory" evidence="3">
    <location>
        <begin position="145"/>
        <end position="260"/>
    </location>
</feature>
<accession>A0A1M6S000</accession>
<dbReference type="CDD" id="cd00156">
    <property type="entry name" value="REC"/>
    <property type="match status" value="1"/>
</dbReference>